<dbReference type="Pfam" id="PF25809">
    <property type="entry name" value="STEEP1"/>
    <property type="match status" value="1"/>
</dbReference>
<evidence type="ECO:0000313" key="5">
    <source>
        <dbReference type="EMBL" id="VEL08261.1"/>
    </source>
</evidence>
<gene>
    <name evidence="5" type="ORF">PXEA_LOCUS1701</name>
</gene>
<protein>
    <recommendedName>
        <fullName evidence="2">STING ER exit protein</fullName>
    </recommendedName>
</protein>
<dbReference type="InterPro" id="IPR057965">
    <property type="entry name" value="STEEP1_dom"/>
</dbReference>
<dbReference type="PANTHER" id="PTHR46355:SF1">
    <property type="entry name" value="STING ER EXIT PROTEIN"/>
    <property type="match status" value="1"/>
</dbReference>
<comment type="similarity">
    <text evidence="1">Belongs to the STEEP1 family.</text>
</comment>
<dbReference type="GO" id="GO:0090158">
    <property type="term" value="P:endoplasmic reticulum membrane organization"/>
    <property type="evidence" value="ECO:0007669"/>
    <property type="project" value="TreeGrafter"/>
</dbReference>
<reference evidence="5" key="1">
    <citation type="submission" date="2018-11" db="EMBL/GenBank/DDBJ databases">
        <authorList>
            <consortium name="Pathogen Informatics"/>
        </authorList>
    </citation>
    <scope>NUCLEOTIDE SEQUENCE</scope>
</reference>
<dbReference type="PANTHER" id="PTHR46355">
    <property type="entry name" value="UPF0428 PROTEIN CXORF56"/>
    <property type="match status" value="1"/>
</dbReference>
<name>A0A448WCA0_9PLAT</name>
<dbReference type="OrthoDB" id="418131at2759"/>
<evidence type="ECO:0000256" key="3">
    <source>
        <dbReference type="SAM" id="MobiDB-lite"/>
    </source>
</evidence>
<proteinExistence type="inferred from homology"/>
<dbReference type="AlphaFoldDB" id="A0A448WCA0"/>
<feature type="domain" description="STEEP1" evidence="4">
    <location>
        <begin position="28"/>
        <end position="132"/>
    </location>
</feature>
<dbReference type="GO" id="GO:0006888">
    <property type="term" value="P:endoplasmic reticulum to Golgi vesicle-mediated transport"/>
    <property type="evidence" value="ECO:0007669"/>
    <property type="project" value="TreeGrafter"/>
</dbReference>
<accession>A0A448WCA0</accession>
<organism evidence="5 6">
    <name type="scientific">Protopolystoma xenopodis</name>
    <dbReference type="NCBI Taxonomy" id="117903"/>
    <lineage>
        <taxon>Eukaryota</taxon>
        <taxon>Metazoa</taxon>
        <taxon>Spiralia</taxon>
        <taxon>Lophotrochozoa</taxon>
        <taxon>Platyhelminthes</taxon>
        <taxon>Monogenea</taxon>
        <taxon>Polyopisthocotylea</taxon>
        <taxon>Polystomatidea</taxon>
        <taxon>Polystomatidae</taxon>
        <taxon>Protopolystoma</taxon>
    </lineage>
</organism>
<evidence type="ECO:0000256" key="1">
    <source>
        <dbReference type="ARBA" id="ARBA00024205"/>
    </source>
</evidence>
<dbReference type="EMBL" id="CAAALY010003523">
    <property type="protein sequence ID" value="VEL08261.1"/>
    <property type="molecule type" value="Genomic_DNA"/>
</dbReference>
<feature type="region of interest" description="Disordered" evidence="3">
    <location>
        <begin position="1"/>
        <end position="22"/>
    </location>
</feature>
<comment type="caution">
    <text evidence="5">The sequence shown here is derived from an EMBL/GenBank/DDBJ whole genome shotgun (WGS) entry which is preliminary data.</text>
</comment>
<evidence type="ECO:0000256" key="2">
    <source>
        <dbReference type="ARBA" id="ARBA00024237"/>
    </source>
</evidence>
<evidence type="ECO:0000313" key="6">
    <source>
        <dbReference type="Proteomes" id="UP000784294"/>
    </source>
</evidence>
<sequence length="267" mass="29818">MNKDQRPKVSRRSTHVVTDNKDRHNYGSEKPLFVYCCLCGQMSLILDCPIEKLPQRPRDGSFVIDGVKHAHKINATSVDPTSNVYVRWDDGIEKQFRRYCKNCGLVLFYRHKATNFPAEFVVQGALRLQDDKSGINSSVLTSVKESARPSDDGGNVNTRLLEALASQAAAAASSQGKLQTGQRQYKEAGAPKAQLWVQNQSTQDGVDTSVTVTTFEDEEEAAEAREIADSYAANARVIEQEMIRRGVIKRRIFDEVFSLIIGFCLNL</sequence>
<dbReference type="Proteomes" id="UP000784294">
    <property type="component" value="Unassembled WGS sequence"/>
</dbReference>
<evidence type="ECO:0000259" key="4">
    <source>
        <dbReference type="Pfam" id="PF25809"/>
    </source>
</evidence>
<dbReference type="InterPro" id="IPR029704">
    <property type="entry name" value="STEEP-like"/>
</dbReference>
<dbReference type="GO" id="GO:0005737">
    <property type="term" value="C:cytoplasm"/>
    <property type="evidence" value="ECO:0007669"/>
    <property type="project" value="GOC"/>
</dbReference>
<keyword evidence="6" id="KW-1185">Reference proteome</keyword>